<dbReference type="AlphaFoldDB" id="A0A162TGH1"/>
<dbReference type="Proteomes" id="UP000077315">
    <property type="component" value="Unassembled WGS sequence"/>
</dbReference>
<dbReference type="GO" id="GO:0000307">
    <property type="term" value="C:cyclin-dependent protein kinase holoenzyme complex"/>
    <property type="evidence" value="ECO:0007669"/>
    <property type="project" value="TreeGrafter"/>
</dbReference>
<dbReference type="VEuPathDB" id="FungiDB:PHYBLDRAFT_150569"/>
<protein>
    <submittedName>
        <fullName evidence="1">Cyclin</fullName>
    </submittedName>
</protein>
<dbReference type="RefSeq" id="XP_018286432.1">
    <property type="nucleotide sequence ID" value="XM_018432508.1"/>
</dbReference>
<dbReference type="InterPro" id="IPR036915">
    <property type="entry name" value="Cyclin-like_sf"/>
</dbReference>
<dbReference type="Pfam" id="PF08613">
    <property type="entry name" value="Cyclin"/>
    <property type="match status" value="1"/>
</dbReference>
<evidence type="ECO:0000313" key="2">
    <source>
        <dbReference type="Proteomes" id="UP000077315"/>
    </source>
</evidence>
<dbReference type="GO" id="GO:0005634">
    <property type="term" value="C:nucleus"/>
    <property type="evidence" value="ECO:0007669"/>
    <property type="project" value="TreeGrafter"/>
</dbReference>
<dbReference type="GO" id="GO:0016538">
    <property type="term" value="F:cyclin-dependent protein serine/threonine kinase regulator activity"/>
    <property type="evidence" value="ECO:0007669"/>
    <property type="project" value="TreeGrafter"/>
</dbReference>
<dbReference type="InterPro" id="IPR013922">
    <property type="entry name" value="Cyclin_PHO80-like"/>
</dbReference>
<accession>A0A162TGH1</accession>
<dbReference type="PANTHER" id="PTHR15615:SF10">
    <property type="entry name" value="PHO85 CYCLIN-2-RELATED"/>
    <property type="match status" value="1"/>
</dbReference>
<evidence type="ECO:0000313" key="1">
    <source>
        <dbReference type="EMBL" id="OAD68392.1"/>
    </source>
</evidence>
<keyword evidence="2" id="KW-1185">Reference proteome</keyword>
<dbReference type="GeneID" id="28993414"/>
<dbReference type="GO" id="GO:0019901">
    <property type="term" value="F:protein kinase binding"/>
    <property type="evidence" value="ECO:0007669"/>
    <property type="project" value="InterPro"/>
</dbReference>
<name>A0A162TGH1_PHYB8</name>
<dbReference type="PANTHER" id="PTHR15615">
    <property type="match status" value="1"/>
</dbReference>
<sequence length="176" mass="20066">MLTTASVRTHNPEALLSFTTNVAASILLCSQTNQHAKSHWAQRKLPNLKSFVDTLFKKMQLPLAVCLVDLIYLSRLKCQLPDHARGNIDTPHRLFLASILTASKFMNDPENALTNQQLSEMTDGLYTVSDINQMERTFLALVHFRLFVDDKDLRSFLVKHGELLKVDLVEEQSSYY</sequence>
<dbReference type="OrthoDB" id="10250320at2759"/>
<dbReference type="EMBL" id="KV440995">
    <property type="protein sequence ID" value="OAD68392.1"/>
    <property type="molecule type" value="Genomic_DNA"/>
</dbReference>
<reference evidence="2" key="1">
    <citation type="submission" date="2015-06" db="EMBL/GenBank/DDBJ databases">
        <title>Expansion of signal transduction pathways in fungi by whole-genome duplication.</title>
        <authorList>
            <consortium name="DOE Joint Genome Institute"/>
            <person name="Corrochano L.M."/>
            <person name="Kuo A."/>
            <person name="Marcet-Houben M."/>
            <person name="Polaino S."/>
            <person name="Salamov A."/>
            <person name="Villalobos J.M."/>
            <person name="Alvarez M.I."/>
            <person name="Avalos J."/>
            <person name="Benito E.P."/>
            <person name="Benoit I."/>
            <person name="Burger G."/>
            <person name="Camino L.P."/>
            <person name="Canovas D."/>
            <person name="Cerda-Olmedo E."/>
            <person name="Cheng J.-F."/>
            <person name="Dominguez A."/>
            <person name="Elias M."/>
            <person name="Eslava A.P."/>
            <person name="Glaser F."/>
            <person name="Grimwood J."/>
            <person name="Gutierrez G."/>
            <person name="Heitman J."/>
            <person name="Henrissat B."/>
            <person name="Iturriaga E.A."/>
            <person name="Lang B.F."/>
            <person name="Lavin J.L."/>
            <person name="Lee S."/>
            <person name="Li W."/>
            <person name="Lindquist E."/>
            <person name="Lopez-Garcia S."/>
            <person name="Luque E.M."/>
            <person name="Marcos A.T."/>
            <person name="Martin J."/>
            <person name="McCluskey K."/>
            <person name="Medina H.R."/>
            <person name="Miralles-Duran A."/>
            <person name="Miyazaki A."/>
            <person name="Munoz-Torres E."/>
            <person name="Oguiza J.A."/>
            <person name="Ohm R."/>
            <person name="Olmedo M."/>
            <person name="Orejas M."/>
            <person name="Ortiz-Castellanos L."/>
            <person name="Pisabarro A.G."/>
            <person name="Rodriguez-Romero J."/>
            <person name="Ruiz-Herrera J."/>
            <person name="Ruiz-Vazquez R."/>
            <person name="Sanz C."/>
            <person name="Schackwitz W."/>
            <person name="Schmutz J."/>
            <person name="Shahriari M."/>
            <person name="Shelest E."/>
            <person name="Silva-Franco F."/>
            <person name="Soanes D."/>
            <person name="Syed K."/>
            <person name="Tagua V.G."/>
            <person name="Talbot N.J."/>
            <person name="Thon M."/>
            <person name="De vries R.P."/>
            <person name="Wiebenga A."/>
            <person name="Yadav J.S."/>
            <person name="Braun E.L."/>
            <person name="Baker S."/>
            <person name="Garre V."/>
            <person name="Horwitz B."/>
            <person name="Torres-Martinez S."/>
            <person name="Idnurm A."/>
            <person name="Herrera-Estrella A."/>
            <person name="Gabaldon T."/>
            <person name="Grigoriev I.V."/>
        </authorList>
    </citation>
    <scope>NUCLEOTIDE SEQUENCE [LARGE SCALE GENOMIC DNA]</scope>
    <source>
        <strain evidence="2">NRRL 1555(-)</strain>
    </source>
</reference>
<dbReference type="CDD" id="cd20557">
    <property type="entry name" value="CYCLIN_ScPCL1-like"/>
    <property type="match status" value="1"/>
</dbReference>
<dbReference type="STRING" id="763407.A0A162TGH1"/>
<dbReference type="SUPFAM" id="SSF47954">
    <property type="entry name" value="Cyclin-like"/>
    <property type="match status" value="1"/>
</dbReference>
<organism evidence="1 2">
    <name type="scientific">Phycomyces blakesleeanus (strain ATCC 8743b / DSM 1359 / FGSC 10004 / NBRC 33097 / NRRL 1555)</name>
    <dbReference type="NCBI Taxonomy" id="763407"/>
    <lineage>
        <taxon>Eukaryota</taxon>
        <taxon>Fungi</taxon>
        <taxon>Fungi incertae sedis</taxon>
        <taxon>Mucoromycota</taxon>
        <taxon>Mucoromycotina</taxon>
        <taxon>Mucoromycetes</taxon>
        <taxon>Mucorales</taxon>
        <taxon>Phycomycetaceae</taxon>
        <taxon>Phycomyces</taxon>
    </lineage>
</organism>
<proteinExistence type="predicted"/>
<gene>
    <name evidence="1" type="ORF">PHYBLDRAFT_150569</name>
</gene>
<dbReference type="InParanoid" id="A0A162TGH1"/>
<dbReference type="Gene3D" id="1.10.472.10">
    <property type="entry name" value="Cyclin-like"/>
    <property type="match status" value="1"/>
</dbReference>